<reference evidence="3 4" key="1">
    <citation type="submission" date="2014-06" db="EMBL/GenBank/DDBJ databases">
        <title>Saccharopolyspora rectivirgula DSM-43113 Genome sequencing.</title>
        <authorList>
            <person name="Barrera C."/>
            <person name="Millon L."/>
            <person name="Rognon B."/>
            <person name="Zaugg C."/>
            <person name="Monod M."/>
        </authorList>
    </citation>
    <scope>NUCLEOTIDE SEQUENCE [LARGE SCALE GENOMIC DNA]</scope>
    <source>
        <strain evidence="3 4">DSM 43113</strain>
    </source>
</reference>
<proteinExistence type="predicted"/>
<feature type="region of interest" description="Disordered" evidence="1">
    <location>
        <begin position="335"/>
        <end position="359"/>
    </location>
</feature>
<comment type="caution">
    <text evidence="3">The sequence shown here is derived from an EMBL/GenBank/DDBJ whole genome shotgun (WGS) entry which is preliminary data.</text>
</comment>
<feature type="transmembrane region" description="Helical" evidence="2">
    <location>
        <begin position="302"/>
        <end position="321"/>
    </location>
</feature>
<dbReference type="eggNOG" id="COG5502">
    <property type="taxonomic scope" value="Bacteria"/>
</dbReference>
<accession>A0A073AXI8</accession>
<evidence type="ECO:0000313" key="4">
    <source>
        <dbReference type="Proteomes" id="UP000031419"/>
    </source>
</evidence>
<evidence type="ECO:0000313" key="3">
    <source>
        <dbReference type="EMBL" id="KEI44503.1"/>
    </source>
</evidence>
<evidence type="ECO:0000256" key="2">
    <source>
        <dbReference type="SAM" id="Phobius"/>
    </source>
</evidence>
<dbReference type="EMBL" id="JNVU01000025">
    <property type="protein sequence ID" value="KEI44503.1"/>
    <property type="molecule type" value="Genomic_DNA"/>
</dbReference>
<keyword evidence="2" id="KW-0812">Transmembrane</keyword>
<dbReference type="AlphaFoldDB" id="A0A073AXI8"/>
<sequence>MPTQIGGRLLDHVTRWLEERTGSAWKVDQVSDPITASDYESEKILQAVNAHRQQYGWECAIYVTDLPLLLPRGPLIADISAEGRVALISFPALGALRSFRRTRQAIEQVLDDLLTRQEQPDEDSGEGHRLENPLTRALAPVERIEQPKEWVDVRYASPRRRGWVRLATGMVRANRPWRMVWGLSNALAASLAATGFGLFTSTVWQLGDTLTPLRATGTTLFAIGLMIGWLIAIHDLWERVGRRAVRDRRLAVLYNASTVTSLSFGVLSLYALVFLVSIAGAATVINPQVLGSTLGHPPDASAYLRLAWMLSSMALIAGALGSSLESDAAVRQAAYGYRERQRREKYAQKEKEQERENRS</sequence>
<gene>
    <name evidence="3" type="ORF">GU90_10070</name>
</gene>
<keyword evidence="2" id="KW-0472">Membrane</keyword>
<evidence type="ECO:0000256" key="1">
    <source>
        <dbReference type="SAM" id="MobiDB-lite"/>
    </source>
</evidence>
<feature type="compositionally biased region" description="Basic and acidic residues" evidence="1">
    <location>
        <begin position="337"/>
        <end position="359"/>
    </location>
</feature>
<dbReference type="Proteomes" id="UP000031419">
    <property type="component" value="Unassembled WGS sequence"/>
</dbReference>
<organism evidence="3 4">
    <name type="scientific">Saccharopolyspora rectivirgula</name>
    <dbReference type="NCBI Taxonomy" id="28042"/>
    <lineage>
        <taxon>Bacteria</taxon>
        <taxon>Bacillati</taxon>
        <taxon>Actinomycetota</taxon>
        <taxon>Actinomycetes</taxon>
        <taxon>Pseudonocardiales</taxon>
        <taxon>Pseudonocardiaceae</taxon>
        <taxon>Saccharopolyspora</taxon>
    </lineage>
</organism>
<feature type="transmembrane region" description="Helical" evidence="2">
    <location>
        <begin position="258"/>
        <end position="282"/>
    </location>
</feature>
<keyword evidence="4" id="KW-1185">Reference proteome</keyword>
<dbReference type="STRING" id="28042.GU90_10070"/>
<feature type="transmembrane region" description="Helical" evidence="2">
    <location>
        <begin position="219"/>
        <end position="237"/>
    </location>
</feature>
<feature type="transmembrane region" description="Helical" evidence="2">
    <location>
        <begin position="180"/>
        <end position="199"/>
    </location>
</feature>
<keyword evidence="2" id="KW-1133">Transmembrane helix</keyword>
<name>A0A073AXI8_9PSEU</name>
<protein>
    <submittedName>
        <fullName evidence="3">5,10-methylene-tetrahydrofolate dehydrogenase</fullName>
    </submittedName>
</protein>